<reference evidence="1 2" key="1">
    <citation type="submission" date="2022-06" db="EMBL/GenBank/DDBJ databases">
        <title>Mycolicibacterium sp. CAU 1645 isolated from seawater.</title>
        <authorList>
            <person name="Kim W."/>
        </authorList>
    </citation>
    <scope>NUCLEOTIDE SEQUENCE [LARGE SCALE GENOMIC DNA]</scope>
    <source>
        <strain evidence="1 2">CAU 1645</strain>
    </source>
</reference>
<evidence type="ECO:0000313" key="2">
    <source>
        <dbReference type="Proteomes" id="UP001651690"/>
    </source>
</evidence>
<proteinExistence type="predicted"/>
<accession>A0ABT1M4B8</accession>
<dbReference type="RefSeq" id="WP_255061354.1">
    <property type="nucleotide sequence ID" value="NZ_JANDBD010000007.1"/>
</dbReference>
<gene>
    <name evidence="1" type="ORF">NM203_17645</name>
</gene>
<evidence type="ECO:0000313" key="1">
    <source>
        <dbReference type="EMBL" id="MCP9274016.1"/>
    </source>
</evidence>
<protein>
    <submittedName>
        <fullName evidence="1">Uncharacterized protein</fullName>
    </submittedName>
</protein>
<comment type="caution">
    <text evidence="1">The sequence shown here is derived from an EMBL/GenBank/DDBJ whole genome shotgun (WGS) entry which is preliminary data.</text>
</comment>
<sequence length="85" mass="8578">MNTDGLRIAAANSDVIAEELATANFEGVSGAHPSQAGVAAVLAATRLVRIRQSQRIGGQADDLSACSACYDTTDSDGAATLVVTV</sequence>
<dbReference type="EMBL" id="JANDBD010000007">
    <property type="protein sequence ID" value="MCP9274016.1"/>
    <property type="molecule type" value="Genomic_DNA"/>
</dbReference>
<dbReference type="Proteomes" id="UP001651690">
    <property type="component" value="Unassembled WGS sequence"/>
</dbReference>
<name>A0ABT1M4B8_9MYCO</name>
<keyword evidence="2" id="KW-1185">Reference proteome</keyword>
<organism evidence="1 2">
    <name type="scientific">Mycolicibacterium arenosum</name>
    <dbReference type="NCBI Taxonomy" id="2952157"/>
    <lineage>
        <taxon>Bacteria</taxon>
        <taxon>Bacillati</taxon>
        <taxon>Actinomycetota</taxon>
        <taxon>Actinomycetes</taxon>
        <taxon>Mycobacteriales</taxon>
        <taxon>Mycobacteriaceae</taxon>
        <taxon>Mycolicibacterium</taxon>
    </lineage>
</organism>